<feature type="chain" id="PRO_5040045778" description="Formin-like protein" evidence="6">
    <location>
        <begin position="21"/>
        <end position="913"/>
    </location>
</feature>
<evidence type="ECO:0000256" key="2">
    <source>
        <dbReference type="ARBA" id="ARBA00022729"/>
    </source>
</evidence>
<dbReference type="EMBL" id="CP097502">
    <property type="protein sequence ID" value="URD74219.1"/>
    <property type="molecule type" value="Genomic_DNA"/>
</dbReference>
<evidence type="ECO:0000256" key="6">
    <source>
        <dbReference type="SAM" id="SignalP"/>
    </source>
</evidence>
<proteinExistence type="inferred from homology"/>
<dbReference type="AlphaFoldDB" id="A0A9E7JAN9"/>
<evidence type="ECO:0000313" key="8">
    <source>
        <dbReference type="EMBL" id="URD74218.1"/>
    </source>
</evidence>
<dbReference type="PRINTS" id="PR01217">
    <property type="entry name" value="PRICHEXTENSN"/>
</dbReference>
<accession>A0A9E7JAN9</accession>
<feature type="region of interest" description="Disordered" evidence="5">
    <location>
        <begin position="866"/>
        <end position="913"/>
    </location>
</feature>
<evidence type="ECO:0000256" key="4">
    <source>
        <dbReference type="RuleBase" id="RU361260"/>
    </source>
</evidence>
<feature type="compositionally biased region" description="Pro residues" evidence="5">
    <location>
        <begin position="344"/>
        <end position="403"/>
    </location>
</feature>
<dbReference type="InterPro" id="IPR027643">
    <property type="entry name" value="Formin-like_plant"/>
</dbReference>
<dbReference type="Pfam" id="PF02181">
    <property type="entry name" value="FH2"/>
    <property type="match status" value="1"/>
</dbReference>
<feature type="region of interest" description="Disordered" evidence="5">
    <location>
        <begin position="114"/>
        <end position="201"/>
    </location>
</feature>
<dbReference type="InterPro" id="IPR015425">
    <property type="entry name" value="FH2_Formin"/>
</dbReference>
<organism evidence="8 9">
    <name type="scientific">Musa troglodytarum</name>
    <name type="common">fe'i banana</name>
    <dbReference type="NCBI Taxonomy" id="320322"/>
    <lineage>
        <taxon>Eukaryota</taxon>
        <taxon>Viridiplantae</taxon>
        <taxon>Streptophyta</taxon>
        <taxon>Embryophyta</taxon>
        <taxon>Tracheophyta</taxon>
        <taxon>Spermatophyta</taxon>
        <taxon>Magnoliopsida</taxon>
        <taxon>Liliopsida</taxon>
        <taxon>Zingiberales</taxon>
        <taxon>Musaceae</taxon>
        <taxon>Musa</taxon>
    </lineage>
</organism>
<feature type="signal peptide" evidence="6">
    <location>
        <begin position="1"/>
        <end position="20"/>
    </location>
</feature>
<dbReference type="EMBL" id="CP097502">
    <property type="protein sequence ID" value="URD74218.1"/>
    <property type="molecule type" value="Genomic_DNA"/>
</dbReference>
<evidence type="ECO:0000256" key="3">
    <source>
        <dbReference type="ARBA" id="ARBA00025793"/>
    </source>
</evidence>
<feature type="region of interest" description="Disordered" evidence="5">
    <location>
        <begin position="313"/>
        <end position="453"/>
    </location>
</feature>
<dbReference type="SMART" id="SM00498">
    <property type="entry name" value="FH2"/>
    <property type="match status" value="1"/>
</dbReference>
<sequence length="913" mass="99284">MDMKRIVFFLFCLIFSPVLVMKESAGRLGGEGLSLTLGDARLMRPPMMHEDTGVMRVSKVIKSLSPDIKHAVFKCLIRKGFHFDVFEDEHKLKNLYMECLDFILALRPVPRRHLADQPPTAAPALSPAAGPSPPPASSPDARAEPQTPSPTPSQYSDLPSASSSFPDEIFSDLPSDIPPRKSPKPSKKKRHAAPHAPKEEQNNQTKLVIIAVVISSAVTSLLLACVFCCYRKCCRESNDSFSGRDERPLLHLSLSDLSGTSSKSFGPIGSNHSDNFGGLPLKNGPIQNGHVFSSDLNSDNTLLPDRLSGYSHTSSIPSFGHKDTSETKASLPPPPGRPTLSTVVPPPPASIPPPPAAVPPPPAAVPPPPAARPPPPPAAHPPPPPPAMPPSKAAPPPPAPRPPLSNQKPGAGLPPPPPPKAALPPRQPQGSLRTTRPPIAPNPGSLGADSNSSKTKLKPFFWDKVLANPDQSNVWNQIRSGSFQFDEEMIETLFGYNAAGKTRVEIKKQSTTGDPAVQYIQLLDSKKSQNLAISLKALSVKTQEVHEALMEGNELPSALLQTLLRMQPTTDEELKLRLYNGDLSLLGPAEQFLRDLVDIPFAYKRMDVLLFMSSLHEDVSSIKDSFATLEATCTELRSNRLFLKLLEAVLKTGNRMNDGTYRGGAQAFKLDTLLKLSDVKGADGKTTLLHFVVKEMIRSEGIRAVRVARQSGSMSSLTNYSFFIDDVSEDSLKESGDELRNLGLNVVSGLSGELENVKKAAGLDADAITGTVASFGRRLIEIKQFLNTDMRNLEEVSGFHDTLKYFVEHAEAAITFLLEEERRIRSLVQSTTDYFHGSAAKDEGLRLFVIVRDFLGMIDKTCKEVRESSKKVSKAPKARDSASANPTPDPRQRLFPAITDRRVDSSSSDEEGP</sequence>
<dbReference type="PANTHER" id="PTHR23213:SF269">
    <property type="entry name" value="FORMIN-LIKE PROTEIN 5"/>
    <property type="match status" value="1"/>
</dbReference>
<comment type="similarity">
    <text evidence="3">Belongs to the formin-like family. Class-I subfamily.</text>
</comment>
<dbReference type="InterPro" id="IPR042201">
    <property type="entry name" value="FH2_Formin_sf"/>
</dbReference>
<dbReference type="SUPFAM" id="SSF101447">
    <property type="entry name" value="Formin homology 2 domain (FH2 domain)"/>
    <property type="match status" value="1"/>
</dbReference>
<evidence type="ECO:0000259" key="7">
    <source>
        <dbReference type="PROSITE" id="PS51444"/>
    </source>
</evidence>
<dbReference type="GO" id="GO:0016020">
    <property type="term" value="C:membrane"/>
    <property type="evidence" value="ECO:0007669"/>
    <property type="project" value="UniProtKB-SubCell"/>
</dbReference>
<dbReference type="PROSITE" id="PS51444">
    <property type="entry name" value="FH2"/>
    <property type="match status" value="1"/>
</dbReference>
<name>A0A9E7JAN9_9LILI</name>
<dbReference type="GO" id="GO:0051015">
    <property type="term" value="F:actin filament binding"/>
    <property type="evidence" value="ECO:0007669"/>
    <property type="project" value="InterPro"/>
</dbReference>
<evidence type="ECO:0000256" key="1">
    <source>
        <dbReference type="ARBA" id="ARBA00004167"/>
    </source>
</evidence>
<comment type="subcellular location">
    <subcellularLocation>
        <location evidence="1">Membrane</location>
        <topology evidence="1">Single-pass membrane protein</topology>
    </subcellularLocation>
</comment>
<protein>
    <recommendedName>
        <fullName evidence="4">Formin-like protein</fullName>
    </recommendedName>
</protein>
<dbReference type="OrthoDB" id="1668162at2759"/>
<feature type="compositionally biased region" description="Pro residues" evidence="5">
    <location>
        <begin position="412"/>
        <end position="427"/>
    </location>
</feature>
<keyword evidence="2 6" id="KW-0732">Signal</keyword>
<dbReference type="Proteomes" id="UP001055439">
    <property type="component" value="Chromosome 1"/>
</dbReference>
<dbReference type="Gene3D" id="1.20.58.2220">
    <property type="entry name" value="Formin, FH2 domain"/>
    <property type="match status" value="1"/>
</dbReference>
<feature type="domain" description="FH2" evidence="7">
    <location>
        <begin position="447"/>
        <end position="884"/>
    </location>
</feature>
<evidence type="ECO:0000313" key="9">
    <source>
        <dbReference type="Proteomes" id="UP001055439"/>
    </source>
</evidence>
<reference evidence="8" key="1">
    <citation type="submission" date="2022-05" db="EMBL/GenBank/DDBJ databases">
        <title>The Musa troglodytarum L. genome provides insights into the mechanism of non-climacteric behaviour and enrichment of carotenoids.</title>
        <authorList>
            <person name="Wang J."/>
        </authorList>
    </citation>
    <scope>NUCLEOTIDE SEQUENCE</scope>
    <source>
        <tissue evidence="8">Leaf</tissue>
    </source>
</reference>
<dbReference type="PANTHER" id="PTHR23213">
    <property type="entry name" value="FORMIN-RELATED"/>
    <property type="match status" value="1"/>
</dbReference>
<keyword evidence="9" id="KW-1185">Reference proteome</keyword>
<gene>
    <name evidence="8" type="ORF">MUK42_10292</name>
</gene>
<feature type="compositionally biased region" description="Polar residues" evidence="5">
    <location>
        <begin position="155"/>
        <end position="165"/>
    </location>
</feature>
<dbReference type="GO" id="GO:0045010">
    <property type="term" value="P:actin nucleation"/>
    <property type="evidence" value="ECO:0007669"/>
    <property type="project" value="InterPro"/>
</dbReference>
<feature type="compositionally biased region" description="Basic residues" evidence="5">
    <location>
        <begin position="181"/>
        <end position="193"/>
    </location>
</feature>
<feature type="compositionally biased region" description="Low complexity" evidence="5">
    <location>
        <begin position="118"/>
        <end position="129"/>
    </location>
</feature>
<evidence type="ECO:0000256" key="5">
    <source>
        <dbReference type="SAM" id="MobiDB-lite"/>
    </source>
</evidence>